<dbReference type="EMBL" id="JACHJP010000003">
    <property type="protein sequence ID" value="MBB4916743.1"/>
    <property type="molecule type" value="Genomic_DNA"/>
</dbReference>
<proteinExistence type="predicted"/>
<comment type="caution">
    <text evidence="2">The sequence shown here is derived from an EMBL/GenBank/DDBJ whole genome shotgun (WGS) entry which is preliminary data.</text>
</comment>
<evidence type="ECO:0008006" key="4">
    <source>
        <dbReference type="Google" id="ProtNLM"/>
    </source>
</evidence>
<protein>
    <recommendedName>
        <fullName evidence="4">Secreted protein</fullName>
    </recommendedName>
</protein>
<accession>A0A7W7QNG3</accession>
<feature type="signal peptide" evidence="1">
    <location>
        <begin position="1"/>
        <end position="28"/>
    </location>
</feature>
<dbReference type="AlphaFoldDB" id="A0A7W7QNG3"/>
<keyword evidence="3" id="KW-1185">Reference proteome</keyword>
<name>A0A7W7QNG3_9ACTN</name>
<evidence type="ECO:0000313" key="3">
    <source>
        <dbReference type="Proteomes" id="UP000552644"/>
    </source>
</evidence>
<evidence type="ECO:0000256" key="1">
    <source>
        <dbReference type="SAM" id="SignalP"/>
    </source>
</evidence>
<evidence type="ECO:0000313" key="2">
    <source>
        <dbReference type="EMBL" id="MBB4916743.1"/>
    </source>
</evidence>
<dbReference type="RefSeq" id="WP_184716328.1">
    <property type="nucleotide sequence ID" value="NZ_JACHJP010000003.1"/>
</dbReference>
<sequence>MLRRALALAGGTALACAAALSIAAPAHAATQDAVVSPLSIGDYCHQKVASWSWVGFYKLHGLACYGGYNGDQYAGGIYPEAVCAFHYPTRVLVTTLRGPSESLICRLTV</sequence>
<dbReference type="PROSITE" id="PS51257">
    <property type="entry name" value="PROKAR_LIPOPROTEIN"/>
    <property type="match status" value="1"/>
</dbReference>
<feature type="chain" id="PRO_5031434150" description="Secreted protein" evidence="1">
    <location>
        <begin position="29"/>
        <end position="109"/>
    </location>
</feature>
<keyword evidence="1" id="KW-0732">Signal</keyword>
<gene>
    <name evidence="2" type="ORF">FHS44_003831</name>
</gene>
<dbReference type="Proteomes" id="UP000552644">
    <property type="component" value="Unassembled WGS sequence"/>
</dbReference>
<organism evidence="2 3">
    <name type="scientific">Streptosporangium saharense</name>
    <dbReference type="NCBI Taxonomy" id="1706840"/>
    <lineage>
        <taxon>Bacteria</taxon>
        <taxon>Bacillati</taxon>
        <taxon>Actinomycetota</taxon>
        <taxon>Actinomycetes</taxon>
        <taxon>Streptosporangiales</taxon>
        <taxon>Streptosporangiaceae</taxon>
        <taxon>Streptosporangium</taxon>
    </lineage>
</organism>
<reference evidence="2 3" key="1">
    <citation type="submission" date="2020-08" db="EMBL/GenBank/DDBJ databases">
        <title>Genomic Encyclopedia of Type Strains, Phase III (KMG-III): the genomes of soil and plant-associated and newly described type strains.</title>
        <authorList>
            <person name="Whitman W."/>
        </authorList>
    </citation>
    <scope>NUCLEOTIDE SEQUENCE [LARGE SCALE GENOMIC DNA]</scope>
    <source>
        <strain evidence="2 3">CECT 8840</strain>
    </source>
</reference>